<organism evidence="1 2">
    <name type="scientific">Vaccinium darrowii</name>
    <dbReference type="NCBI Taxonomy" id="229202"/>
    <lineage>
        <taxon>Eukaryota</taxon>
        <taxon>Viridiplantae</taxon>
        <taxon>Streptophyta</taxon>
        <taxon>Embryophyta</taxon>
        <taxon>Tracheophyta</taxon>
        <taxon>Spermatophyta</taxon>
        <taxon>Magnoliopsida</taxon>
        <taxon>eudicotyledons</taxon>
        <taxon>Gunneridae</taxon>
        <taxon>Pentapetalae</taxon>
        <taxon>asterids</taxon>
        <taxon>Ericales</taxon>
        <taxon>Ericaceae</taxon>
        <taxon>Vaccinioideae</taxon>
        <taxon>Vaccinieae</taxon>
        <taxon>Vaccinium</taxon>
    </lineage>
</organism>
<sequence length="785" mass="86688">MVKRKGRRGQKRKSARIKALEALKKAKKVNNNNNASLSTEAEQNQEISGDQHNAALLSPPLAAAKRVEASSSRQCLPEATRRGRKKKRLDEVAFTSVGPTTHQNGEQAKLEVPPANNVLPSKQWMPEKRILEFILDILQRRDTHEIFAQPVDRDEVEGYYSIIQEPMDFGTMRAKLQEEIYTTLEQFENDVFLITNNAMLFNSSTTIYFRQARAIHELAKRVFYTLKTEPQKIELEFSLTRKRSGRKPRSEYCGSSVMLGAKLRANNQAYCGSAGANRHDNEILPGCRYGRNMNFNKTERRQTYMPQYSTVNEDSTVSMVYSSSKQLVPGNGGIGYKESLLRFVQDLGPIAQKVAHQKLRCLTQTPTPLISSTASQQQPSCMNGVMNSVAAAVDNPQGNHSTTSKGKNILINDNPGIDSSTSRGRMELGISRLHIANALSKGKSVLIGGGIDPYGGPLCKETLPCGGNDGLSNANCGQNIQSQLCSSYPPNDPVKPSNSASIPQPALFEFLSSSNRRPKSAVYPSTVIRPSGTSQPMALMHGPGWESNALLDTNSGASLSPMNQPVQWSLPSPWGPLAIDDFQGTLLANNGFMQQEPQLQVDQYWQAKSSNESPLGPNGLPRHQMGSQVASAAPYVQVQPSGVNPLGQDAVLQQEILSQSGYTQLQPSLLNLLGQDIFVQPNPLGQDDYMVQGQQLVLPQYMQQQPSNLSPLGPNGIQSGETQPGLPHQGLMSDPIRYFSEREVMKDHQQNSNAEFLNFQQQFLRGTTSQHPDLDLRLQSRYRRP</sequence>
<proteinExistence type="predicted"/>
<evidence type="ECO:0000313" key="2">
    <source>
        <dbReference type="Proteomes" id="UP000828048"/>
    </source>
</evidence>
<dbReference type="EMBL" id="CM037156">
    <property type="protein sequence ID" value="KAH7839038.1"/>
    <property type="molecule type" value="Genomic_DNA"/>
</dbReference>
<protein>
    <submittedName>
        <fullName evidence="1">Uncharacterized protein</fullName>
    </submittedName>
</protein>
<reference evidence="1 2" key="1">
    <citation type="journal article" date="2021" name="Hortic Res">
        <title>High-quality reference genome and annotation aids understanding of berry development for evergreen blueberry (Vaccinium darrowii).</title>
        <authorList>
            <person name="Yu J."/>
            <person name="Hulse-Kemp A.M."/>
            <person name="Babiker E."/>
            <person name="Staton M."/>
        </authorList>
    </citation>
    <scope>NUCLEOTIDE SEQUENCE [LARGE SCALE GENOMIC DNA]</scope>
    <source>
        <strain evidence="2">cv. NJ 8807/NJ 8810</strain>
        <tissue evidence="1">Young leaf</tissue>
    </source>
</reference>
<dbReference type="Proteomes" id="UP000828048">
    <property type="component" value="Chromosome 6"/>
</dbReference>
<name>A0ACB7XEA4_9ERIC</name>
<keyword evidence="2" id="KW-1185">Reference proteome</keyword>
<accession>A0ACB7XEA4</accession>
<comment type="caution">
    <text evidence="1">The sequence shown here is derived from an EMBL/GenBank/DDBJ whole genome shotgun (WGS) entry which is preliminary data.</text>
</comment>
<evidence type="ECO:0000313" key="1">
    <source>
        <dbReference type="EMBL" id="KAH7839038.1"/>
    </source>
</evidence>
<gene>
    <name evidence="1" type="ORF">Vadar_034061</name>
</gene>